<protein>
    <recommendedName>
        <fullName evidence="5">Lipoprotein</fullName>
    </recommendedName>
</protein>
<comment type="caution">
    <text evidence="3">The sequence shown here is derived from an EMBL/GenBank/DDBJ whole genome shotgun (WGS) entry which is preliminary data.</text>
</comment>
<organism evidence="3 4">
    <name type="scientific">Novosphingobium arvoryzae</name>
    <dbReference type="NCBI Taxonomy" id="1256514"/>
    <lineage>
        <taxon>Bacteria</taxon>
        <taxon>Pseudomonadati</taxon>
        <taxon>Pseudomonadota</taxon>
        <taxon>Alphaproteobacteria</taxon>
        <taxon>Sphingomonadales</taxon>
        <taxon>Sphingomonadaceae</taxon>
        <taxon>Novosphingobium</taxon>
    </lineage>
</organism>
<sequence>MKKFTIAAFSAVAALALSACGSSDSASEEAQADNVEMPAEEAMGDVEATPVADASAAADAGAAMEPVAAPAEAPKP</sequence>
<evidence type="ECO:0000256" key="1">
    <source>
        <dbReference type="SAM" id="MobiDB-lite"/>
    </source>
</evidence>
<dbReference type="Proteomes" id="UP000634139">
    <property type="component" value="Unassembled WGS sequence"/>
</dbReference>
<proteinExistence type="predicted"/>
<evidence type="ECO:0000313" key="3">
    <source>
        <dbReference type="EMBL" id="GGZ87074.1"/>
    </source>
</evidence>
<dbReference type="RefSeq" id="WP_189538577.1">
    <property type="nucleotide sequence ID" value="NZ_BMZD01000001.1"/>
</dbReference>
<accession>A0A918R603</accession>
<dbReference type="AlphaFoldDB" id="A0A918R603"/>
<feature type="chain" id="PRO_5037963973" description="Lipoprotein" evidence="2">
    <location>
        <begin position="27"/>
        <end position="76"/>
    </location>
</feature>
<reference evidence="3" key="1">
    <citation type="journal article" date="2014" name="Int. J. Syst. Evol. Microbiol.">
        <title>Complete genome sequence of Corynebacterium casei LMG S-19264T (=DSM 44701T), isolated from a smear-ripened cheese.</title>
        <authorList>
            <consortium name="US DOE Joint Genome Institute (JGI-PGF)"/>
            <person name="Walter F."/>
            <person name="Albersmeier A."/>
            <person name="Kalinowski J."/>
            <person name="Ruckert C."/>
        </authorList>
    </citation>
    <scope>NUCLEOTIDE SEQUENCE</scope>
    <source>
        <strain evidence="3">KCTC 32422</strain>
    </source>
</reference>
<evidence type="ECO:0000313" key="4">
    <source>
        <dbReference type="Proteomes" id="UP000634139"/>
    </source>
</evidence>
<keyword evidence="4" id="KW-1185">Reference proteome</keyword>
<keyword evidence="2" id="KW-0732">Signal</keyword>
<dbReference type="EMBL" id="BMZD01000001">
    <property type="protein sequence ID" value="GGZ87074.1"/>
    <property type="molecule type" value="Genomic_DNA"/>
</dbReference>
<evidence type="ECO:0008006" key="5">
    <source>
        <dbReference type="Google" id="ProtNLM"/>
    </source>
</evidence>
<name>A0A918R603_9SPHN</name>
<dbReference type="PROSITE" id="PS51257">
    <property type="entry name" value="PROKAR_LIPOPROTEIN"/>
    <property type="match status" value="1"/>
</dbReference>
<gene>
    <name evidence="3" type="ORF">GCM10011617_02180</name>
</gene>
<feature type="signal peptide" evidence="2">
    <location>
        <begin position="1"/>
        <end position="26"/>
    </location>
</feature>
<evidence type="ECO:0000256" key="2">
    <source>
        <dbReference type="SAM" id="SignalP"/>
    </source>
</evidence>
<feature type="region of interest" description="Disordered" evidence="1">
    <location>
        <begin position="52"/>
        <end position="76"/>
    </location>
</feature>
<reference evidence="3" key="2">
    <citation type="submission" date="2020-09" db="EMBL/GenBank/DDBJ databases">
        <authorList>
            <person name="Sun Q."/>
            <person name="Kim S."/>
        </authorList>
    </citation>
    <scope>NUCLEOTIDE SEQUENCE</scope>
    <source>
        <strain evidence="3">KCTC 32422</strain>
    </source>
</reference>